<dbReference type="Proteomes" id="UP000319383">
    <property type="component" value="Chromosome"/>
</dbReference>
<reference evidence="3 4" key="1">
    <citation type="submission" date="2019-02" db="EMBL/GenBank/DDBJ databases">
        <title>Deep-cultivation of Planctomycetes and their phenomic and genomic characterization uncovers novel biology.</title>
        <authorList>
            <person name="Wiegand S."/>
            <person name="Jogler M."/>
            <person name="Boedeker C."/>
            <person name="Pinto D."/>
            <person name="Vollmers J."/>
            <person name="Rivas-Marin E."/>
            <person name="Kohn T."/>
            <person name="Peeters S.H."/>
            <person name="Heuer A."/>
            <person name="Rast P."/>
            <person name="Oberbeckmann S."/>
            <person name="Bunk B."/>
            <person name="Jeske O."/>
            <person name="Meyerdierks A."/>
            <person name="Storesund J.E."/>
            <person name="Kallscheuer N."/>
            <person name="Luecker S."/>
            <person name="Lage O.M."/>
            <person name="Pohl T."/>
            <person name="Merkel B.J."/>
            <person name="Hornburger P."/>
            <person name="Mueller R.-W."/>
            <person name="Bruemmer F."/>
            <person name="Labrenz M."/>
            <person name="Spormann A.M."/>
            <person name="Op den Camp H."/>
            <person name="Overmann J."/>
            <person name="Amann R."/>
            <person name="Jetten M.S.M."/>
            <person name="Mascher T."/>
            <person name="Medema M.H."/>
            <person name="Devos D.P."/>
            <person name="Kaster A.-K."/>
            <person name="Ovreas L."/>
            <person name="Rohde M."/>
            <person name="Galperin M.Y."/>
            <person name="Jogler C."/>
        </authorList>
    </citation>
    <scope>NUCLEOTIDE SEQUENCE [LARGE SCALE GENOMIC DNA]</scope>
    <source>
        <strain evidence="3 4">Mal52</strain>
    </source>
</reference>
<evidence type="ECO:0000313" key="3">
    <source>
        <dbReference type="EMBL" id="QDU47258.1"/>
    </source>
</evidence>
<comment type="similarity">
    <text evidence="2">Belongs to the bacterial solute-binding protein 1 family.</text>
</comment>
<comment type="subcellular location">
    <subcellularLocation>
        <location evidence="1">Periplasm</location>
    </subcellularLocation>
</comment>
<keyword evidence="4" id="KW-1185">Reference proteome</keyword>
<dbReference type="AlphaFoldDB" id="A0A517ZXR8"/>
<dbReference type="Gene3D" id="3.40.190.10">
    <property type="entry name" value="Periplasmic binding protein-like II"/>
    <property type="match status" value="1"/>
</dbReference>
<dbReference type="InterPro" id="IPR050490">
    <property type="entry name" value="Bact_solute-bd_prot1"/>
</dbReference>
<dbReference type="SUPFAM" id="SSF53850">
    <property type="entry name" value="Periplasmic binding protein-like II"/>
    <property type="match status" value="1"/>
</dbReference>
<gene>
    <name evidence="3" type="ORF">Mal52_57860</name>
</gene>
<evidence type="ECO:0000256" key="1">
    <source>
        <dbReference type="ARBA" id="ARBA00004418"/>
    </source>
</evidence>
<sequence>MRFPLASWSTLCLFIVFGCVGCEDDKPVVETNPFAGTQVTVSFPAGLGLEQNWELALAEWQKRTGAEVVLKPRELDGNQSLIEAYGGNADSADLILFPVTGISDLGDAGWFPVITEQLRKPNHLDWNDLFKGLRDTVGARYGGPATVPISCPVLTCYYREDLLAAANLSPPRTWEEYQKLAETVDDWAGGLPVIEPWSEEFRATMYLARAVSYVKHPDEYTTFFDIRSGEPQIDGPGFQRALEDSLKAVQAMPPEVLTYDTYDCRREFFAGRAAMAITFETGFENPLPVLVPANPRESETITPQPRAADIAIGFVRLPGSTEVFHRSKDVWAPGADDGINYVTLSGFGGMTAAVSARSSELETAAAWNLFKFLTSLEQMATTFPPDTRTVCRTSQMSYPELWLPEDMSAAEGGSYLGEVAGSLDNKAFVAALPVIGREQFRAALTAGLTSCLSHPESAEETLKTVSTRWKEIAEKIGMETLRDSYRRSLGLRPLANLE</sequence>
<name>A0A517ZXR8_9PLAN</name>
<accession>A0A517ZXR8</accession>
<dbReference type="Pfam" id="PF01547">
    <property type="entry name" value="SBP_bac_1"/>
    <property type="match status" value="1"/>
</dbReference>
<proteinExistence type="inferred from homology"/>
<dbReference type="KEGG" id="sdyn:Mal52_57860"/>
<evidence type="ECO:0000313" key="4">
    <source>
        <dbReference type="Proteomes" id="UP000319383"/>
    </source>
</evidence>
<protein>
    <submittedName>
        <fullName evidence="3">Bacterial extracellular solute-binding protein</fullName>
    </submittedName>
</protein>
<dbReference type="InterPro" id="IPR006059">
    <property type="entry name" value="SBP"/>
</dbReference>
<organism evidence="3 4">
    <name type="scientific">Symmachiella dynata</name>
    <dbReference type="NCBI Taxonomy" id="2527995"/>
    <lineage>
        <taxon>Bacteria</taxon>
        <taxon>Pseudomonadati</taxon>
        <taxon>Planctomycetota</taxon>
        <taxon>Planctomycetia</taxon>
        <taxon>Planctomycetales</taxon>
        <taxon>Planctomycetaceae</taxon>
        <taxon>Symmachiella</taxon>
    </lineage>
</organism>
<dbReference type="EMBL" id="CP036276">
    <property type="protein sequence ID" value="QDU47258.1"/>
    <property type="molecule type" value="Genomic_DNA"/>
</dbReference>
<dbReference type="GO" id="GO:0042597">
    <property type="term" value="C:periplasmic space"/>
    <property type="evidence" value="ECO:0007669"/>
    <property type="project" value="UniProtKB-SubCell"/>
</dbReference>
<dbReference type="RefSeq" id="WP_145380014.1">
    <property type="nucleotide sequence ID" value="NZ_CP036276.1"/>
</dbReference>
<dbReference type="PANTHER" id="PTHR43649">
    <property type="entry name" value="ARABINOSE-BINDING PROTEIN-RELATED"/>
    <property type="match status" value="1"/>
</dbReference>
<dbReference type="PANTHER" id="PTHR43649:SF12">
    <property type="entry name" value="DIACETYLCHITOBIOSE BINDING PROTEIN DASA"/>
    <property type="match status" value="1"/>
</dbReference>
<evidence type="ECO:0000256" key="2">
    <source>
        <dbReference type="ARBA" id="ARBA00008520"/>
    </source>
</evidence>
<dbReference type="PROSITE" id="PS51257">
    <property type="entry name" value="PROKAR_LIPOPROTEIN"/>
    <property type="match status" value="1"/>
</dbReference>